<sequence length="118" mass="13417">MRLFLYVFLWILTLAIAIFASQNITTVSLRLFGFESIKLPLGLLLIFSAGLGATIASLSQTSIDLQTLTIPKLSVFSDKKNLFVKKTEAKTSTFKKNISVNRNRYKDDFDSDWDDDWD</sequence>
<reference evidence="2 3" key="1">
    <citation type="journal article" date="2020" name="ISME J.">
        <title>Comparative genomics reveals insights into cyanobacterial evolution and habitat adaptation.</title>
        <authorList>
            <person name="Chen M.Y."/>
            <person name="Teng W.K."/>
            <person name="Zhao L."/>
            <person name="Hu C.X."/>
            <person name="Zhou Y.K."/>
            <person name="Han B.P."/>
            <person name="Song L.R."/>
            <person name="Shu W.S."/>
        </authorList>
    </citation>
    <scope>NUCLEOTIDE SEQUENCE [LARGE SCALE GENOMIC DNA]</scope>
    <source>
        <strain evidence="2 3">FACHB-723</strain>
    </source>
</reference>
<dbReference type="Proteomes" id="UP000642094">
    <property type="component" value="Unassembled WGS sequence"/>
</dbReference>
<evidence type="ECO:0000313" key="2">
    <source>
        <dbReference type="EMBL" id="MBD2188793.1"/>
    </source>
</evidence>
<keyword evidence="1" id="KW-1133">Transmembrane helix</keyword>
<dbReference type="RefSeq" id="WP_190403642.1">
    <property type="nucleotide sequence ID" value="NZ_JACJQB010000022.1"/>
</dbReference>
<accession>A0ABR7ZXU1</accession>
<protein>
    <submittedName>
        <fullName evidence="2">DUF1049 domain-containing protein</fullName>
    </submittedName>
</protein>
<comment type="caution">
    <text evidence="2">The sequence shown here is derived from an EMBL/GenBank/DDBJ whole genome shotgun (WGS) entry which is preliminary data.</text>
</comment>
<keyword evidence="1" id="KW-0472">Membrane</keyword>
<keyword evidence="1" id="KW-0812">Transmembrane</keyword>
<dbReference type="EMBL" id="JACJQB010000022">
    <property type="protein sequence ID" value="MBD2188793.1"/>
    <property type="molecule type" value="Genomic_DNA"/>
</dbReference>
<name>A0ABR7ZXU1_9CYAN</name>
<organism evidence="2 3">
    <name type="scientific">Pseudanabaena mucicola FACHB-723</name>
    <dbReference type="NCBI Taxonomy" id="2692860"/>
    <lineage>
        <taxon>Bacteria</taxon>
        <taxon>Bacillati</taxon>
        <taxon>Cyanobacteriota</taxon>
        <taxon>Cyanophyceae</taxon>
        <taxon>Pseudanabaenales</taxon>
        <taxon>Pseudanabaenaceae</taxon>
        <taxon>Pseudanabaena</taxon>
    </lineage>
</organism>
<feature type="transmembrane region" description="Helical" evidence="1">
    <location>
        <begin position="37"/>
        <end position="58"/>
    </location>
</feature>
<evidence type="ECO:0000313" key="3">
    <source>
        <dbReference type="Proteomes" id="UP000642094"/>
    </source>
</evidence>
<gene>
    <name evidence="2" type="ORF">H6F41_11650</name>
</gene>
<keyword evidence="3" id="KW-1185">Reference proteome</keyword>
<evidence type="ECO:0000256" key="1">
    <source>
        <dbReference type="SAM" id="Phobius"/>
    </source>
</evidence>
<proteinExistence type="predicted"/>